<dbReference type="InterPro" id="IPR022893">
    <property type="entry name" value="Shikimate_DH_fam"/>
</dbReference>
<dbReference type="InterPro" id="IPR041121">
    <property type="entry name" value="SDH_C"/>
</dbReference>
<proteinExistence type="inferred from homology"/>
<comment type="similarity">
    <text evidence="3">Belongs to the shikimate dehydrogenase family.</text>
</comment>
<evidence type="ECO:0000313" key="7">
    <source>
        <dbReference type="EMBL" id="MFC5835483.1"/>
    </source>
</evidence>
<feature type="binding site" evidence="3">
    <location>
        <position position="251"/>
    </location>
    <ligand>
        <name>NADP(+)</name>
        <dbReference type="ChEBI" id="CHEBI:58349"/>
    </ligand>
</feature>
<dbReference type="InterPro" id="IPR046346">
    <property type="entry name" value="Aminoacid_DH-like_N_sf"/>
</dbReference>
<keyword evidence="3" id="KW-0028">Amino-acid biosynthesis</keyword>
<dbReference type="GO" id="GO:0004764">
    <property type="term" value="F:shikimate 3-dehydrogenase (NADP+) activity"/>
    <property type="evidence" value="ECO:0007669"/>
    <property type="project" value="UniProtKB-EC"/>
</dbReference>
<keyword evidence="2 3" id="KW-0057">Aromatic amino acid biosynthesis</keyword>
<dbReference type="CDD" id="cd01065">
    <property type="entry name" value="NAD_bind_Shikimate_DH"/>
    <property type="match status" value="1"/>
</dbReference>
<dbReference type="Pfam" id="PF00899">
    <property type="entry name" value="ThiF"/>
    <property type="match status" value="1"/>
</dbReference>
<protein>
    <recommendedName>
        <fullName evidence="3">Shikimate dehydrogenase (NADP(+))</fullName>
        <shortName evidence="3">SDH</shortName>
        <ecNumber evidence="3">1.1.1.25</ecNumber>
    </recommendedName>
</protein>
<feature type="binding site" evidence="3">
    <location>
        <position position="95"/>
    </location>
    <ligand>
        <name>shikimate</name>
        <dbReference type="ChEBI" id="CHEBI:36208"/>
    </ligand>
</feature>
<feature type="active site" description="Proton acceptor" evidence="3">
    <location>
        <position position="74"/>
    </location>
</feature>
<gene>
    <name evidence="3" type="primary">aroE</name>
    <name evidence="7" type="ORF">ACFPZ3_67680</name>
</gene>
<feature type="binding site" evidence="3">
    <location>
        <position position="230"/>
    </location>
    <ligand>
        <name>shikimate</name>
        <dbReference type="ChEBI" id="CHEBI:36208"/>
    </ligand>
</feature>
<dbReference type="InterPro" id="IPR000594">
    <property type="entry name" value="ThiF_NAD_FAD-bd"/>
</dbReference>
<feature type="binding site" evidence="3">
    <location>
        <position position="110"/>
    </location>
    <ligand>
        <name>shikimate</name>
        <dbReference type="ChEBI" id="CHEBI:36208"/>
    </ligand>
</feature>
<keyword evidence="8" id="KW-1185">Reference proteome</keyword>
<dbReference type="PANTHER" id="PTHR21089:SF1">
    <property type="entry name" value="BIFUNCTIONAL 3-DEHYDROQUINATE DEHYDRATASE_SHIKIMATE DEHYDROGENASE, CHLOROPLASTIC"/>
    <property type="match status" value="1"/>
</dbReference>
<dbReference type="Gene3D" id="3.40.50.10860">
    <property type="entry name" value="Leucine Dehydrogenase, chain A, domain 1"/>
    <property type="match status" value="1"/>
</dbReference>
<feature type="binding site" evidence="3">
    <location>
        <position position="258"/>
    </location>
    <ligand>
        <name>shikimate</name>
        <dbReference type="ChEBI" id="CHEBI:36208"/>
    </ligand>
</feature>
<dbReference type="InterPro" id="IPR036291">
    <property type="entry name" value="NAD(P)-bd_dom_sf"/>
</dbReference>
<evidence type="ECO:0000256" key="2">
    <source>
        <dbReference type="ARBA" id="ARBA00023141"/>
    </source>
</evidence>
<keyword evidence="3 7" id="KW-0560">Oxidoreductase</keyword>
<feature type="binding site" evidence="3">
    <location>
        <position position="228"/>
    </location>
    <ligand>
        <name>NADP(+)</name>
        <dbReference type="ChEBI" id="CHEBI:58349"/>
    </ligand>
</feature>
<feature type="domain" description="Shikimate dehydrogenase substrate binding N-terminal" evidence="5">
    <location>
        <begin position="13"/>
        <end position="97"/>
    </location>
</feature>
<dbReference type="NCBIfam" id="NF009201">
    <property type="entry name" value="PRK12549.1"/>
    <property type="match status" value="1"/>
</dbReference>
<dbReference type="Pfam" id="PF08501">
    <property type="entry name" value="Shikimate_dh_N"/>
    <property type="match status" value="1"/>
</dbReference>
<feature type="binding site" evidence="3">
    <location>
        <begin position="134"/>
        <end position="138"/>
    </location>
    <ligand>
        <name>NADP(+)</name>
        <dbReference type="ChEBI" id="CHEBI:58349"/>
    </ligand>
</feature>
<dbReference type="Gene3D" id="3.40.50.720">
    <property type="entry name" value="NAD(P)-binding Rossmann-like Domain"/>
    <property type="match status" value="1"/>
</dbReference>
<dbReference type="HAMAP" id="MF_00222">
    <property type="entry name" value="Shikimate_DH_AroE"/>
    <property type="match status" value="1"/>
</dbReference>
<dbReference type="EMBL" id="JBHSPA010000130">
    <property type="protein sequence ID" value="MFC5835483.1"/>
    <property type="molecule type" value="Genomic_DNA"/>
</dbReference>
<comment type="pathway">
    <text evidence="1 3">Metabolic intermediate biosynthesis; chorismate biosynthesis; chorismate from D-erythrose 4-phosphate and phosphoenolpyruvate: step 4/7.</text>
</comment>
<feature type="domain" description="THIF-type NAD/FAD binding fold" evidence="4">
    <location>
        <begin position="127"/>
        <end position="174"/>
    </location>
</feature>
<organism evidence="7 8">
    <name type="scientific">Nonomuraea insulae</name>
    <dbReference type="NCBI Taxonomy" id="1616787"/>
    <lineage>
        <taxon>Bacteria</taxon>
        <taxon>Bacillati</taxon>
        <taxon>Actinomycetota</taxon>
        <taxon>Actinomycetes</taxon>
        <taxon>Streptosporangiales</taxon>
        <taxon>Streptosporangiaceae</taxon>
        <taxon>Nonomuraea</taxon>
    </lineage>
</organism>
<feature type="domain" description="SDH C-terminal" evidence="6">
    <location>
        <begin position="253"/>
        <end position="276"/>
    </location>
</feature>
<evidence type="ECO:0000259" key="4">
    <source>
        <dbReference type="Pfam" id="PF00899"/>
    </source>
</evidence>
<evidence type="ECO:0000259" key="6">
    <source>
        <dbReference type="Pfam" id="PF18317"/>
    </source>
</evidence>
<dbReference type="EC" id="1.1.1.25" evidence="3"/>
<feature type="binding site" evidence="3">
    <location>
        <begin position="21"/>
        <end position="23"/>
    </location>
    <ligand>
        <name>shikimate</name>
        <dbReference type="ChEBI" id="CHEBI:36208"/>
    </ligand>
</feature>
<dbReference type="RefSeq" id="WP_379524900.1">
    <property type="nucleotide sequence ID" value="NZ_JBHSPA010000130.1"/>
</dbReference>
<dbReference type="PANTHER" id="PTHR21089">
    <property type="entry name" value="SHIKIMATE DEHYDROGENASE"/>
    <property type="match status" value="1"/>
</dbReference>
<name>A0ABW1DC30_9ACTN</name>
<evidence type="ECO:0000256" key="3">
    <source>
        <dbReference type="HAMAP-Rule" id="MF_00222"/>
    </source>
</evidence>
<accession>A0ABW1DC30</accession>
<comment type="catalytic activity">
    <reaction evidence="3">
        <text>shikimate + NADP(+) = 3-dehydroshikimate + NADPH + H(+)</text>
        <dbReference type="Rhea" id="RHEA:17737"/>
        <dbReference type="ChEBI" id="CHEBI:15378"/>
        <dbReference type="ChEBI" id="CHEBI:16630"/>
        <dbReference type="ChEBI" id="CHEBI:36208"/>
        <dbReference type="ChEBI" id="CHEBI:57783"/>
        <dbReference type="ChEBI" id="CHEBI:58349"/>
        <dbReference type="EC" id="1.1.1.25"/>
    </reaction>
</comment>
<dbReference type="Pfam" id="PF18317">
    <property type="entry name" value="SDH_C"/>
    <property type="match status" value="1"/>
</dbReference>
<comment type="function">
    <text evidence="3">Involved in the biosynthesis of the chorismate, which leads to the biosynthesis of aromatic amino acids. Catalyzes the reversible NADPH linked reduction of 3-dehydroshikimate (DHSA) to yield shikimate (SA).</text>
</comment>
<feature type="binding site" evidence="3">
    <location>
        <position position="70"/>
    </location>
    <ligand>
        <name>shikimate</name>
        <dbReference type="ChEBI" id="CHEBI:36208"/>
    </ligand>
</feature>
<dbReference type="Proteomes" id="UP001596058">
    <property type="component" value="Unassembled WGS sequence"/>
</dbReference>
<sequence length="286" mass="30302">MRGKLMASYLTGLIGSGIGPSLSPPLHEREAAHHGLNYVYRLLDTDRLGQDVGDLLRTARRFGYDGLNITHPCKQAVIPHLDELSPDAAMLGAVNTVVFDGDRAVGHNTDWTGFAESFARGLPDAPTRRIVQLGAGGAGAAVAHALLTMGADHVTVVDADAARATDLAAQLAARYGRERARPAPQDDLPGLLEGADGLAHATPTGMAHHPGLPLPAEVLNPGLWVADIVYRPLETELLKQARALGCRTLDGGGMVVFQAAHAFRLFTGRTPDAERMFAHLNDLVTA</sequence>
<dbReference type="InterPro" id="IPR013708">
    <property type="entry name" value="Shikimate_DH-bd_N"/>
</dbReference>
<evidence type="ECO:0000259" key="5">
    <source>
        <dbReference type="Pfam" id="PF08501"/>
    </source>
</evidence>
<dbReference type="SUPFAM" id="SSF51735">
    <property type="entry name" value="NAD(P)-binding Rossmann-fold domains"/>
    <property type="match status" value="1"/>
</dbReference>
<comment type="caution">
    <text evidence="7">The sequence shown here is derived from an EMBL/GenBank/DDBJ whole genome shotgun (WGS) entry which is preliminary data.</text>
</comment>
<dbReference type="NCBIfam" id="NF001319">
    <property type="entry name" value="PRK00258.3-3"/>
    <property type="match status" value="1"/>
</dbReference>
<dbReference type="SUPFAM" id="SSF53223">
    <property type="entry name" value="Aminoacid dehydrogenase-like, N-terminal domain"/>
    <property type="match status" value="1"/>
</dbReference>
<reference evidence="8" key="1">
    <citation type="journal article" date="2019" name="Int. J. Syst. Evol. Microbiol.">
        <title>The Global Catalogue of Microorganisms (GCM) 10K type strain sequencing project: providing services to taxonomists for standard genome sequencing and annotation.</title>
        <authorList>
            <consortium name="The Broad Institute Genomics Platform"/>
            <consortium name="The Broad Institute Genome Sequencing Center for Infectious Disease"/>
            <person name="Wu L."/>
            <person name="Ma J."/>
        </authorList>
    </citation>
    <scope>NUCLEOTIDE SEQUENCE [LARGE SCALE GENOMIC DNA]</scope>
    <source>
        <strain evidence="8">CCUG 53903</strain>
    </source>
</reference>
<keyword evidence="3" id="KW-0521">NADP</keyword>
<evidence type="ECO:0000313" key="8">
    <source>
        <dbReference type="Proteomes" id="UP001596058"/>
    </source>
</evidence>
<evidence type="ECO:0000256" key="1">
    <source>
        <dbReference type="ARBA" id="ARBA00004871"/>
    </source>
</evidence>
<comment type="caution">
    <text evidence="3">Lacks conserved residue(s) required for the propagation of feature annotation.</text>
</comment>
<comment type="subunit">
    <text evidence="3">Homodimer.</text>
</comment>